<dbReference type="PANTHER" id="PTHR43790:SF4">
    <property type="entry name" value="GUANOSINE IMPORT ATP-BINDING PROTEIN NUPO"/>
    <property type="match status" value="1"/>
</dbReference>
<keyword evidence="2" id="KW-0547">Nucleotide-binding</keyword>
<evidence type="ECO:0000256" key="2">
    <source>
        <dbReference type="ARBA" id="ARBA00022741"/>
    </source>
</evidence>
<dbReference type="PROSITE" id="PS50893">
    <property type="entry name" value="ABC_TRANSPORTER_2"/>
    <property type="match status" value="2"/>
</dbReference>
<dbReference type="InterPro" id="IPR003593">
    <property type="entry name" value="AAA+_ATPase"/>
</dbReference>
<organism evidence="5 6">
    <name type="scientific">Rhizobium aethiopicum</name>
    <dbReference type="NCBI Taxonomy" id="1138170"/>
    <lineage>
        <taxon>Bacteria</taxon>
        <taxon>Pseudomonadati</taxon>
        <taxon>Pseudomonadota</taxon>
        <taxon>Alphaproteobacteria</taxon>
        <taxon>Hyphomicrobiales</taxon>
        <taxon>Rhizobiaceae</taxon>
        <taxon>Rhizobium/Agrobacterium group</taxon>
        <taxon>Rhizobium</taxon>
    </lineage>
</organism>
<feature type="domain" description="ABC transporter" evidence="4">
    <location>
        <begin position="6"/>
        <end position="235"/>
    </location>
</feature>
<dbReference type="InterPro" id="IPR003439">
    <property type="entry name" value="ABC_transporter-like_ATP-bd"/>
</dbReference>
<reference evidence="5 6" key="1">
    <citation type="submission" date="2020-08" db="EMBL/GenBank/DDBJ databases">
        <title>Genomic Encyclopedia of Type Strains, Phase IV (KMG-V): Genome sequencing to study the core and pangenomes of soil and plant-associated prokaryotes.</title>
        <authorList>
            <person name="Whitman W."/>
        </authorList>
    </citation>
    <scope>NUCLEOTIDE SEQUENCE [LARGE SCALE GENOMIC DNA]</scope>
    <source>
        <strain evidence="5 6">SEMIA 4074</strain>
    </source>
</reference>
<sequence>MVSPLLSLRGITKSYGPVDANQQIDLDVAARSIHAILGENGAGKSTLMKLIYGVEQPDSGTVAWNGKALSLASPAEARRAGIGMVFQHFSLFESLTVVENIRLIVSGKKSELAERVRKLGHEFSLEVDPHAHIHSLSVGERQRVEIIRCLMTDPKLLILDEPTSVLPPQAVEKLFETLRRLRDGGVSILFISHKLEEIQSLCDRATILRGGRVTGHVDPREHDAHELARLMIGRDMPEPMPALPLVEGEKRLELVGLDYRTDPFAVPLSNISLAVRAGEILGIAGISGNGQSELAALISGETLLPRDQRDQIFMMGQDVGTLDSAARRRLGFAFVPEDRLGRGAVPEMSLTLNSLLTAHPLNLVKHGLLDKVRAKAFTSDCIRDFDVRTRGPGAEAGSLSGGNLQKFIVGREIMLAPKLLFLAQPTWGVDIGAAAAIRKRLMRLHNEGVAILVISEELEELFELSDFIQVLHHGTLSPPLVTRDTDPEEIGRYMIGAQPQRQKVTA</sequence>
<comment type="caution">
    <text evidence="5">The sequence shown here is derived from an EMBL/GenBank/DDBJ whole genome shotgun (WGS) entry which is preliminary data.</text>
</comment>
<dbReference type="CDD" id="cd03216">
    <property type="entry name" value="ABC_Carb_Monos_I"/>
    <property type="match status" value="1"/>
</dbReference>
<keyword evidence="5" id="KW-0813">Transport</keyword>
<dbReference type="Proteomes" id="UP000524492">
    <property type="component" value="Unassembled WGS sequence"/>
</dbReference>
<dbReference type="GO" id="GO:0005524">
    <property type="term" value="F:ATP binding"/>
    <property type="evidence" value="ECO:0007669"/>
    <property type="project" value="UniProtKB-KW"/>
</dbReference>
<name>A0A7W6MIH6_9HYPH</name>
<dbReference type="EMBL" id="JACIFV010000010">
    <property type="protein sequence ID" value="MBB4193087.1"/>
    <property type="molecule type" value="Genomic_DNA"/>
</dbReference>
<dbReference type="InterPro" id="IPR017871">
    <property type="entry name" value="ABC_transporter-like_CS"/>
</dbReference>
<keyword evidence="3 5" id="KW-0067">ATP-binding</keyword>
<comment type="similarity">
    <text evidence="1">Belongs to the ABC transporter superfamily.</text>
</comment>
<proteinExistence type="inferred from homology"/>
<dbReference type="SMART" id="SM00382">
    <property type="entry name" value="AAA"/>
    <property type="match status" value="1"/>
</dbReference>
<dbReference type="CDD" id="cd03215">
    <property type="entry name" value="ABC_Carb_Monos_II"/>
    <property type="match status" value="1"/>
</dbReference>
<evidence type="ECO:0000256" key="3">
    <source>
        <dbReference type="ARBA" id="ARBA00022840"/>
    </source>
</evidence>
<dbReference type="RefSeq" id="WP_184457554.1">
    <property type="nucleotide sequence ID" value="NZ_JACIFV010000010.1"/>
</dbReference>
<feature type="domain" description="ABC transporter" evidence="4">
    <location>
        <begin position="252"/>
        <end position="498"/>
    </location>
</feature>
<dbReference type="Pfam" id="PF00005">
    <property type="entry name" value="ABC_tran"/>
    <property type="match status" value="2"/>
</dbReference>
<dbReference type="AlphaFoldDB" id="A0A7W6MIH6"/>
<dbReference type="PROSITE" id="PS00211">
    <property type="entry name" value="ABC_TRANSPORTER_1"/>
    <property type="match status" value="2"/>
</dbReference>
<protein>
    <submittedName>
        <fullName evidence="5">Simple sugar transport system ATP-binding protein</fullName>
    </submittedName>
</protein>
<keyword evidence="5" id="KW-0762">Sugar transport</keyword>
<accession>A0A7W6MIH6</accession>
<gene>
    <name evidence="5" type="ORF">GGD53_003251</name>
</gene>
<evidence type="ECO:0000259" key="4">
    <source>
        <dbReference type="PROSITE" id="PS50893"/>
    </source>
</evidence>
<dbReference type="Gene3D" id="3.40.50.300">
    <property type="entry name" value="P-loop containing nucleotide triphosphate hydrolases"/>
    <property type="match status" value="2"/>
</dbReference>
<dbReference type="PANTHER" id="PTHR43790">
    <property type="entry name" value="CARBOHYDRATE TRANSPORT ATP-BINDING PROTEIN MG119-RELATED"/>
    <property type="match status" value="1"/>
</dbReference>
<evidence type="ECO:0000313" key="5">
    <source>
        <dbReference type="EMBL" id="MBB4193087.1"/>
    </source>
</evidence>
<dbReference type="GO" id="GO:0016887">
    <property type="term" value="F:ATP hydrolysis activity"/>
    <property type="evidence" value="ECO:0007669"/>
    <property type="project" value="InterPro"/>
</dbReference>
<evidence type="ECO:0000256" key="1">
    <source>
        <dbReference type="ARBA" id="ARBA00005417"/>
    </source>
</evidence>
<dbReference type="InterPro" id="IPR050107">
    <property type="entry name" value="ABC_carbohydrate_import_ATPase"/>
</dbReference>
<dbReference type="InterPro" id="IPR027417">
    <property type="entry name" value="P-loop_NTPase"/>
</dbReference>
<dbReference type="SUPFAM" id="SSF52540">
    <property type="entry name" value="P-loop containing nucleoside triphosphate hydrolases"/>
    <property type="match status" value="2"/>
</dbReference>
<keyword evidence="6" id="KW-1185">Reference proteome</keyword>
<evidence type="ECO:0000313" key="6">
    <source>
        <dbReference type="Proteomes" id="UP000524492"/>
    </source>
</evidence>